<organism evidence="3 4">
    <name type="scientific">Vitis vinifera</name>
    <name type="common">Grape</name>
    <dbReference type="NCBI Taxonomy" id="29760"/>
    <lineage>
        <taxon>Eukaryota</taxon>
        <taxon>Viridiplantae</taxon>
        <taxon>Streptophyta</taxon>
        <taxon>Embryophyta</taxon>
        <taxon>Tracheophyta</taxon>
        <taxon>Spermatophyta</taxon>
        <taxon>Magnoliopsida</taxon>
        <taxon>eudicotyledons</taxon>
        <taxon>Gunneridae</taxon>
        <taxon>Pentapetalae</taxon>
        <taxon>rosids</taxon>
        <taxon>Vitales</taxon>
        <taxon>Vitaceae</taxon>
        <taxon>Viteae</taxon>
        <taxon>Vitis</taxon>
    </lineage>
</organism>
<dbReference type="Gene3D" id="1.10.10.1770">
    <property type="entry name" value="Gun4-like"/>
    <property type="match status" value="1"/>
</dbReference>
<dbReference type="Pfam" id="PF05419">
    <property type="entry name" value="GUN4"/>
    <property type="match status" value="1"/>
</dbReference>
<name>A0A438GXA2_VITVI</name>
<dbReference type="OrthoDB" id="4835at2759"/>
<dbReference type="Proteomes" id="UP000288805">
    <property type="component" value="Unassembled WGS sequence"/>
</dbReference>
<dbReference type="Gene3D" id="1.25.40.620">
    <property type="match status" value="1"/>
</dbReference>
<gene>
    <name evidence="3" type="primary">GUN4_1</name>
    <name evidence="3" type="ORF">CK203_043073</name>
</gene>
<evidence type="ECO:0000313" key="3">
    <source>
        <dbReference type="EMBL" id="RVW76846.1"/>
    </source>
</evidence>
<reference evidence="3 4" key="1">
    <citation type="journal article" date="2018" name="PLoS Genet.">
        <title>Population sequencing reveals clonal diversity and ancestral inbreeding in the grapevine cultivar Chardonnay.</title>
        <authorList>
            <person name="Roach M.J."/>
            <person name="Johnson D.L."/>
            <person name="Bohlmann J."/>
            <person name="van Vuuren H.J."/>
            <person name="Jones S.J."/>
            <person name="Pretorius I.S."/>
            <person name="Schmidt S.A."/>
            <person name="Borneman A.R."/>
        </authorList>
    </citation>
    <scope>NUCLEOTIDE SEQUENCE [LARGE SCALE GENOMIC DNA]</scope>
    <source>
        <strain evidence="4">cv. Chardonnay</strain>
        <tissue evidence="3">Leaf</tissue>
    </source>
</reference>
<dbReference type="PANTHER" id="PTHR34800:SF1">
    <property type="entry name" value="TETRAPYRROLE-BINDING PROTEIN, CHLOROPLASTIC"/>
    <property type="match status" value="1"/>
</dbReference>
<evidence type="ECO:0000313" key="4">
    <source>
        <dbReference type="Proteomes" id="UP000288805"/>
    </source>
</evidence>
<dbReference type="SUPFAM" id="SSF140869">
    <property type="entry name" value="GUN4-like"/>
    <property type="match status" value="1"/>
</dbReference>
<feature type="region of interest" description="Disordered" evidence="1">
    <location>
        <begin position="37"/>
        <end position="84"/>
    </location>
</feature>
<comment type="caution">
    <text evidence="3">The sequence shown here is derived from an EMBL/GenBank/DDBJ whole genome shotgun (WGS) entry which is preliminary data.</text>
</comment>
<dbReference type="FunFam" id="1.10.10.1770:FF:000001">
    <property type="entry name" value="Tetrapyrrole-binding protein, chloroplastic"/>
    <property type="match status" value="1"/>
</dbReference>
<dbReference type="AlphaFoldDB" id="A0A438GXA2"/>
<feature type="compositionally biased region" description="Low complexity" evidence="1">
    <location>
        <begin position="37"/>
        <end position="53"/>
    </location>
</feature>
<feature type="domain" description="GUN4-like" evidence="2">
    <location>
        <begin position="104"/>
        <end position="251"/>
    </location>
</feature>
<dbReference type="PANTHER" id="PTHR34800">
    <property type="entry name" value="TETRAPYRROLE-BINDING PROTEIN, CHLOROPLASTIC"/>
    <property type="match status" value="1"/>
</dbReference>
<feature type="region of interest" description="Disordered" evidence="1">
    <location>
        <begin position="260"/>
        <end position="295"/>
    </location>
</feature>
<evidence type="ECO:0000259" key="2">
    <source>
        <dbReference type="Pfam" id="PF05419"/>
    </source>
</evidence>
<evidence type="ECO:0000256" key="1">
    <source>
        <dbReference type="SAM" id="MobiDB-lite"/>
    </source>
</evidence>
<dbReference type="InterPro" id="IPR037215">
    <property type="entry name" value="GUN4-like_sf"/>
</dbReference>
<sequence>MKEIRGKSGLTHTHPINILYGKDLLSLTHAWPIKIPRSTTTTSSSTTTTTPLSHTHRHSLHSSSNPPPIQTQQPVSHTHNPTNSHNNNPFCSFFHHLLHNTLTSQAISYDVLQQHLSSKNYRQADEETRRLLIVLAGEAAVKRGYVFFSEVQFIPEADLKAIDELWRQHSNNKFGYSVQRRIWEKVNKDFSRFFLKVGWMKKLDTEVEQYNYRAFPTEFMWELTDDTPEGHLPLTNALRGTQLLNCLLGHPAFQGNEEEEEEVAEEKGSVNGGLGVLRDGSKPLSKSVFKPDYSF</sequence>
<accession>A0A438GXA2</accession>
<dbReference type="CDD" id="cd16383">
    <property type="entry name" value="GUN4"/>
    <property type="match status" value="1"/>
</dbReference>
<proteinExistence type="predicted"/>
<dbReference type="EMBL" id="QGNW01000322">
    <property type="protein sequence ID" value="RVW76846.1"/>
    <property type="molecule type" value="Genomic_DNA"/>
</dbReference>
<dbReference type="InterPro" id="IPR008629">
    <property type="entry name" value="GUN4-like"/>
</dbReference>
<protein>
    <submittedName>
        <fullName evidence="3">Tetrapyrrole-binding protein, chloroplastic</fullName>
    </submittedName>
</protein>